<dbReference type="AlphaFoldDB" id="A0A2G9UJZ2"/>
<dbReference type="OrthoDB" id="10565456at2759"/>
<organism evidence="1 2">
    <name type="scientific">Teladorsagia circumcincta</name>
    <name type="common">Brown stomach worm</name>
    <name type="synonym">Ostertagia circumcincta</name>
    <dbReference type="NCBI Taxonomy" id="45464"/>
    <lineage>
        <taxon>Eukaryota</taxon>
        <taxon>Metazoa</taxon>
        <taxon>Ecdysozoa</taxon>
        <taxon>Nematoda</taxon>
        <taxon>Chromadorea</taxon>
        <taxon>Rhabditida</taxon>
        <taxon>Rhabditina</taxon>
        <taxon>Rhabditomorpha</taxon>
        <taxon>Strongyloidea</taxon>
        <taxon>Trichostrongylidae</taxon>
        <taxon>Teladorsagia</taxon>
    </lineage>
</organism>
<evidence type="ECO:0000313" key="1">
    <source>
        <dbReference type="EMBL" id="PIO70569.1"/>
    </source>
</evidence>
<dbReference type="Gene3D" id="1.25.40.10">
    <property type="entry name" value="Tetratricopeptide repeat domain"/>
    <property type="match status" value="1"/>
</dbReference>
<dbReference type="EMBL" id="KZ346231">
    <property type="protein sequence ID" value="PIO70569.1"/>
    <property type="molecule type" value="Genomic_DNA"/>
</dbReference>
<keyword evidence="2" id="KW-1185">Reference proteome</keyword>
<gene>
    <name evidence="1" type="ORF">TELCIR_07577</name>
</gene>
<sequence>MAVQYADIGILPTIIPPQGHRNDKEFLVPSSWSRFTVNDECFRTLTEKNSEGSLHNVFIGTPSESFAHSLLSTVQCLSGRYAAAAKESESALRGNNFLWSSVCKIVQFDDQSMDDLFREMTNKLLPSSAESSTPESSSL</sequence>
<name>A0A2G9UJZ2_TELCI</name>
<dbReference type="Proteomes" id="UP000230423">
    <property type="component" value="Unassembled WGS sequence"/>
</dbReference>
<dbReference type="InterPro" id="IPR011990">
    <property type="entry name" value="TPR-like_helical_dom_sf"/>
</dbReference>
<evidence type="ECO:0000313" key="2">
    <source>
        <dbReference type="Proteomes" id="UP000230423"/>
    </source>
</evidence>
<protein>
    <submittedName>
        <fullName evidence="1">Uncharacterized protein</fullName>
    </submittedName>
</protein>
<reference evidence="1 2" key="1">
    <citation type="submission" date="2015-09" db="EMBL/GenBank/DDBJ databases">
        <title>Draft genome of the parasitic nematode Teladorsagia circumcincta isolate WARC Sus (inbred).</title>
        <authorList>
            <person name="Mitreva M."/>
        </authorList>
    </citation>
    <scope>NUCLEOTIDE SEQUENCE [LARGE SCALE GENOMIC DNA]</scope>
    <source>
        <strain evidence="1 2">S</strain>
    </source>
</reference>
<accession>A0A2G9UJZ2</accession>
<proteinExistence type="predicted"/>